<dbReference type="EMBL" id="JAFREL020000001">
    <property type="protein sequence ID" value="MEO1769550.1"/>
    <property type="molecule type" value="Genomic_DNA"/>
</dbReference>
<evidence type="ECO:0000313" key="2">
    <source>
        <dbReference type="Proteomes" id="UP000664357"/>
    </source>
</evidence>
<protein>
    <submittedName>
        <fullName evidence="1">Uncharacterized protein</fullName>
    </submittedName>
</protein>
<proteinExistence type="predicted"/>
<name>A0ABV0ENL4_9ENTE</name>
<dbReference type="Proteomes" id="UP000664357">
    <property type="component" value="Unassembled WGS sequence"/>
</dbReference>
<evidence type="ECO:0000313" key="1">
    <source>
        <dbReference type="EMBL" id="MEO1769550.1"/>
    </source>
</evidence>
<keyword evidence="2" id="KW-1185">Reference proteome</keyword>
<reference evidence="1 2" key="1">
    <citation type="submission" date="2024-02" db="EMBL/GenBank/DDBJ databases">
        <title>The Genome Sequence of Enterococcus sp. DIV0159.</title>
        <authorList>
            <person name="Earl A."/>
            <person name="Manson A."/>
            <person name="Gilmore M."/>
            <person name="Sanders J."/>
            <person name="Shea T."/>
            <person name="Howe W."/>
            <person name="Livny J."/>
            <person name="Cuomo C."/>
            <person name="Neafsey D."/>
            <person name="Birren B."/>
        </authorList>
    </citation>
    <scope>NUCLEOTIDE SEQUENCE [LARGE SCALE GENOMIC DNA]</scope>
    <source>
        <strain evidence="1 2">665A</strain>
    </source>
</reference>
<dbReference type="RefSeq" id="WP_207704459.1">
    <property type="nucleotide sequence ID" value="NZ_JAFREL020000001.1"/>
</dbReference>
<accession>A0ABV0ENL4</accession>
<sequence>MKKSKRIKSLSIVILLATVLLFLTFCNKSLRDDKPEEETANRYIVEKTIETKSNEAVIIVE</sequence>
<gene>
    <name evidence="1" type="ORF">JZO67_001501</name>
</gene>
<comment type="caution">
    <text evidence="1">The sequence shown here is derived from an EMBL/GenBank/DDBJ whole genome shotgun (WGS) entry which is preliminary data.</text>
</comment>
<organism evidence="1 2">
    <name type="scientific">Candidatus Enterococcus ferrettii</name>
    <dbReference type="NCBI Taxonomy" id="2815324"/>
    <lineage>
        <taxon>Bacteria</taxon>
        <taxon>Bacillati</taxon>
        <taxon>Bacillota</taxon>
        <taxon>Bacilli</taxon>
        <taxon>Lactobacillales</taxon>
        <taxon>Enterococcaceae</taxon>
        <taxon>Enterococcus</taxon>
    </lineage>
</organism>